<evidence type="ECO:0000256" key="7">
    <source>
        <dbReference type="ARBA" id="ARBA00023004"/>
    </source>
</evidence>
<keyword evidence="5" id="KW-0223">Dioxygenase</keyword>
<dbReference type="WBParaSite" id="TMUE_2000009878.2">
    <property type="protein sequence ID" value="TMUE_2000009878.2"/>
    <property type="gene ID" value="WBGene00288733"/>
</dbReference>
<organism evidence="12 13">
    <name type="scientific">Trichuris muris</name>
    <name type="common">Mouse whipworm</name>
    <dbReference type="NCBI Taxonomy" id="70415"/>
    <lineage>
        <taxon>Eukaryota</taxon>
        <taxon>Metazoa</taxon>
        <taxon>Ecdysozoa</taxon>
        <taxon>Nematoda</taxon>
        <taxon>Enoplea</taxon>
        <taxon>Dorylaimia</taxon>
        <taxon>Trichinellida</taxon>
        <taxon>Trichuridae</taxon>
        <taxon>Trichuris</taxon>
    </lineage>
</organism>
<dbReference type="SMART" id="SM00702">
    <property type="entry name" value="P4Hc"/>
    <property type="match status" value="1"/>
</dbReference>
<evidence type="ECO:0000256" key="3">
    <source>
        <dbReference type="ARBA" id="ARBA00022723"/>
    </source>
</evidence>
<evidence type="ECO:0000256" key="8">
    <source>
        <dbReference type="ARBA" id="ARBA00029938"/>
    </source>
</evidence>
<dbReference type="InterPro" id="IPR019601">
    <property type="entry name" value="Oxoglutarate/Fe-dep_Oase_C"/>
</dbReference>
<reference evidence="12" key="1">
    <citation type="submission" date="2013-11" db="EMBL/GenBank/DDBJ databases">
        <authorList>
            <person name="Aslett M."/>
        </authorList>
    </citation>
    <scope>NUCLEOTIDE SEQUENCE [LARGE SCALE GENOMIC DNA]</scope>
    <source>
        <strain evidence="12">Edinburgh</strain>
    </source>
</reference>
<feature type="domain" description="Fe2OG dioxygenase" evidence="11">
    <location>
        <begin position="120"/>
        <end position="223"/>
    </location>
</feature>
<proteinExistence type="inferred from homology"/>
<dbReference type="InterPro" id="IPR039558">
    <property type="entry name" value="TPA1/OFD1_N"/>
</dbReference>
<dbReference type="PANTHER" id="PTHR12117">
    <property type="entry name" value="HISTONE ACETYLTRANSFERASE COMPLEX"/>
    <property type="match status" value="1"/>
</dbReference>
<dbReference type="AlphaFoldDB" id="A0A5S6QRU6"/>
<dbReference type="InterPro" id="IPR006620">
    <property type="entry name" value="Pro_4_hyd_alph"/>
</dbReference>
<evidence type="ECO:0000259" key="11">
    <source>
        <dbReference type="PROSITE" id="PS51471"/>
    </source>
</evidence>
<dbReference type="PROSITE" id="PS51471">
    <property type="entry name" value="FE2OG_OXY"/>
    <property type="match status" value="1"/>
</dbReference>
<comment type="catalytic activity">
    <reaction evidence="9">
        <text>[ribosomal protein uS12]-L-proline + 2-oxoglutarate + O2 = [ribosomal protein uS12]-(3S)-3-hydroxy-L-proline + succinate + CO2</text>
        <dbReference type="Rhea" id="RHEA:54156"/>
        <dbReference type="Rhea" id="RHEA-COMP:13816"/>
        <dbReference type="Rhea" id="RHEA-COMP:13818"/>
        <dbReference type="ChEBI" id="CHEBI:15379"/>
        <dbReference type="ChEBI" id="CHEBI:16526"/>
        <dbReference type="ChEBI" id="CHEBI:16810"/>
        <dbReference type="ChEBI" id="CHEBI:30031"/>
        <dbReference type="ChEBI" id="CHEBI:50342"/>
        <dbReference type="ChEBI" id="CHEBI:85428"/>
    </reaction>
</comment>
<protein>
    <recommendedName>
        <fullName evidence="8">uS12 prolyl 3-hydroxylase</fullName>
    </recommendedName>
</protein>
<dbReference type="STRING" id="70415.A0A5S6QRU6"/>
<reference evidence="13" key="3">
    <citation type="submission" date="2019-12" db="UniProtKB">
        <authorList>
            <consortium name="WormBaseParasite"/>
        </authorList>
    </citation>
    <scope>IDENTIFICATION</scope>
</reference>
<name>A0A5S6QRU6_TRIMR</name>
<sequence>MGSATCATLFISKDVDNANFLEQWKSDDDIKTENATRIRQPFHCCAVKDFVCGDDVAGFFAGLIRELTCIDFEQRRSDLFRFAQSKDFETYCTPFIEAIKTFFYGPVREWMSKLTGIRLEEKVALSSSVYGPGDYLLCHDDQLEGRVIAFVLYLTEGWTPEDGGHLDIFSCEDGLKPTDIAYSFIPEANSFAFFEVAPNSFHQVSEVTCSDKYRLSVHGWYFGDPVVYPARVLSPIPILQAPYEFMDDMLRSFINPLYFEEERQLVIRSIFETKSEMELQCFLKVEVYNTICAELSSLADKEWVPHGPRNKRHYFRLSNFKSSPTLEAVLKSLSSEAMLRFLSSLTGIEFKTGHSFADCVESMQGSKESPENMTSSAGGEADGDLNAQPTSPSSSPERKKSRPLEASSTASTCCSDVRKFSPGCYTLLYDASDSASRMPHMQLEALLYFVSADWKSEYGGVTAWIVDSEDESEGSESESNTDNGDERSLVGGAEAVILSIPEQNTLTLVYHEQEVRSYVEYISQHATEDAGQSTFYDLHLTYFE</sequence>
<comment type="similarity">
    <text evidence="2">Belongs to the TPA1 family.</text>
</comment>
<accession>A0A5S6QRU6</accession>
<dbReference type="PANTHER" id="PTHR12117:SF0">
    <property type="entry name" value="PROLYL 3-HYDROXYLASE OGFOD1"/>
    <property type="match status" value="1"/>
</dbReference>
<evidence type="ECO:0000256" key="1">
    <source>
        <dbReference type="ARBA" id="ARBA00001961"/>
    </source>
</evidence>
<keyword evidence="6" id="KW-0560">Oxidoreductase</keyword>
<dbReference type="GO" id="GO:0031418">
    <property type="term" value="F:L-ascorbic acid binding"/>
    <property type="evidence" value="ECO:0007669"/>
    <property type="project" value="UniProtKB-KW"/>
</dbReference>
<comment type="cofactor">
    <cofactor evidence="1">
        <name>L-ascorbate</name>
        <dbReference type="ChEBI" id="CHEBI:38290"/>
    </cofactor>
</comment>
<feature type="region of interest" description="Disordered" evidence="10">
    <location>
        <begin position="361"/>
        <end position="407"/>
    </location>
</feature>
<keyword evidence="12" id="KW-1185">Reference proteome</keyword>
<evidence type="ECO:0000256" key="4">
    <source>
        <dbReference type="ARBA" id="ARBA00022896"/>
    </source>
</evidence>
<evidence type="ECO:0000313" key="13">
    <source>
        <dbReference type="WBParaSite" id="TMUE_2000009878.1"/>
    </source>
</evidence>
<evidence type="ECO:0000256" key="9">
    <source>
        <dbReference type="ARBA" id="ARBA00047444"/>
    </source>
</evidence>
<dbReference type="Gene3D" id="2.60.120.620">
    <property type="entry name" value="q2cbj1_9rhob like domain"/>
    <property type="match status" value="2"/>
</dbReference>
<keyword evidence="7" id="KW-0408">Iron</keyword>
<evidence type="ECO:0000256" key="5">
    <source>
        <dbReference type="ARBA" id="ARBA00022964"/>
    </source>
</evidence>
<dbReference type="Proteomes" id="UP000046395">
    <property type="component" value="Unassembled WGS sequence"/>
</dbReference>
<dbReference type="Pfam" id="PF13661">
    <property type="entry name" value="2OG-FeII_Oxy_4"/>
    <property type="match status" value="1"/>
</dbReference>
<dbReference type="WBParaSite" id="TMUE_2000009878.1">
    <property type="protein sequence ID" value="TMUE_2000009878.1"/>
    <property type="gene ID" value="WBGene00288733"/>
</dbReference>
<dbReference type="GO" id="GO:0005737">
    <property type="term" value="C:cytoplasm"/>
    <property type="evidence" value="ECO:0007669"/>
    <property type="project" value="TreeGrafter"/>
</dbReference>
<evidence type="ECO:0000313" key="12">
    <source>
        <dbReference type="Proteomes" id="UP000046395"/>
    </source>
</evidence>
<dbReference type="InterPro" id="IPR005123">
    <property type="entry name" value="Oxoglu/Fe-dep_dioxygenase_dom"/>
</dbReference>
<keyword evidence="4" id="KW-0847">Vitamin C</keyword>
<keyword evidence="3" id="KW-0479">Metal-binding</keyword>
<dbReference type="Pfam" id="PF10637">
    <property type="entry name" value="Ofd1_CTDD"/>
    <property type="match status" value="1"/>
</dbReference>
<dbReference type="GO" id="GO:0005506">
    <property type="term" value="F:iron ion binding"/>
    <property type="evidence" value="ECO:0007669"/>
    <property type="project" value="InterPro"/>
</dbReference>
<dbReference type="InterPro" id="IPR051842">
    <property type="entry name" value="uS12_prolyl_hydroxylase"/>
</dbReference>
<feature type="compositionally biased region" description="Polar residues" evidence="10">
    <location>
        <begin position="363"/>
        <end position="377"/>
    </location>
</feature>
<evidence type="ECO:0000256" key="6">
    <source>
        <dbReference type="ARBA" id="ARBA00023002"/>
    </source>
</evidence>
<evidence type="ECO:0000256" key="2">
    <source>
        <dbReference type="ARBA" id="ARBA00007443"/>
    </source>
</evidence>
<dbReference type="GO" id="GO:0006449">
    <property type="term" value="P:regulation of translational termination"/>
    <property type="evidence" value="ECO:0007669"/>
    <property type="project" value="TreeGrafter"/>
</dbReference>
<dbReference type="GO" id="GO:0031543">
    <property type="term" value="F:peptidyl-proline dioxygenase activity"/>
    <property type="evidence" value="ECO:0007669"/>
    <property type="project" value="TreeGrafter"/>
</dbReference>
<reference evidence="12" key="2">
    <citation type="submission" date="2014-03" db="EMBL/GenBank/DDBJ databases">
        <title>The whipworm genome and dual-species transcriptomics of an intimate host-pathogen interaction.</title>
        <authorList>
            <person name="Foth B.J."/>
            <person name="Tsai I.J."/>
            <person name="Reid A.J."/>
            <person name="Bancroft A.J."/>
            <person name="Nichol S."/>
            <person name="Tracey A."/>
            <person name="Holroyd N."/>
            <person name="Cotton J.A."/>
            <person name="Stanley E.J."/>
            <person name="Zarowiecki M."/>
            <person name="Liu J.Z."/>
            <person name="Huckvale T."/>
            <person name="Cooper P.J."/>
            <person name="Grencis R.K."/>
            <person name="Berriman M."/>
        </authorList>
    </citation>
    <scope>NUCLEOTIDE SEQUENCE [LARGE SCALE GENOMIC DNA]</scope>
    <source>
        <strain evidence="12">Edinburgh</strain>
    </source>
</reference>
<evidence type="ECO:0000256" key="10">
    <source>
        <dbReference type="SAM" id="MobiDB-lite"/>
    </source>
</evidence>